<comment type="caution">
    <text evidence="2">The sequence shown here is derived from an EMBL/GenBank/DDBJ whole genome shotgun (WGS) entry which is preliminary data.</text>
</comment>
<evidence type="ECO:0000313" key="3">
    <source>
        <dbReference type="Proteomes" id="UP000265520"/>
    </source>
</evidence>
<evidence type="ECO:0000256" key="1">
    <source>
        <dbReference type="SAM" id="Phobius"/>
    </source>
</evidence>
<dbReference type="Proteomes" id="UP000265520">
    <property type="component" value="Unassembled WGS sequence"/>
</dbReference>
<proteinExistence type="predicted"/>
<keyword evidence="1" id="KW-0812">Transmembrane</keyword>
<feature type="non-terminal residue" evidence="2">
    <location>
        <position position="1"/>
    </location>
</feature>
<evidence type="ECO:0000313" key="2">
    <source>
        <dbReference type="EMBL" id="MCI72928.1"/>
    </source>
</evidence>
<dbReference type="EMBL" id="LXQA010828135">
    <property type="protein sequence ID" value="MCI72928.1"/>
    <property type="molecule type" value="Genomic_DNA"/>
</dbReference>
<sequence length="36" mass="3893">SSGCHCFCRNVVAWWWLGGGSPDLVLTVASVMVVVR</sequence>
<protein>
    <submittedName>
        <fullName evidence="2">Uncharacterized protein</fullName>
    </submittedName>
</protein>
<feature type="transmembrane region" description="Helical" evidence="1">
    <location>
        <begin position="12"/>
        <end position="35"/>
    </location>
</feature>
<keyword evidence="3" id="KW-1185">Reference proteome</keyword>
<organism evidence="2 3">
    <name type="scientific">Trifolium medium</name>
    <dbReference type="NCBI Taxonomy" id="97028"/>
    <lineage>
        <taxon>Eukaryota</taxon>
        <taxon>Viridiplantae</taxon>
        <taxon>Streptophyta</taxon>
        <taxon>Embryophyta</taxon>
        <taxon>Tracheophyta</taxon>
        <taxon>Spermatophyta</taxon>
        <taxon>Magnoliopsida</taxon>
        <taxon>eudicotyledons</taxon>
        <taxon>Gunneridae</taxon>
        <taxon>Pentapetalae</taxon>
        <taxon>rosids</taxon>
        <taxon>fabids</taxon>
        <taxon>Fabales</taxon>
        <taxon>Fabaceae</taxon>
        <taxon>Papilionoideae</taxon>
        <taxon>50 kb inversion clade</taxon>
        <taxon>NPAAA clade</taxon>
        <taxon>Hologalegina</taxon>
        <taxon>IRL clade</taxon>
        <taxon>Trifolieae</taxon>
        <taxon>Trifolium</taxon>
    </lineage>
</organism>
<accession>A0A392UJ49</accession>
<reference evidence="2 3" key="1">
    <citation type="journal article" date="2018" name="Front. Plant Sci.">
        <title>Red Clover (Trifolium pratense) and Zigzag Clover (T. medium) - A Picture of Genomic Similarities and Differences.</title>
        <authorList>
            <person name="Dluhosova J."/>
            <person name="Istvanek J."/>
            <person name="Nedelnik J."/>
            <person name="Repkova J."/>
        </authorList>
    </citation>
    <scope>NUCLEOTIDE SEQUENCE [LARGE SCALE GENOMIC DNA]</scope>
    <source>
        <strain evidence="3">cv. 10/8</strain>
        <tissue evidence="2">Leaf</tissue>
    </source>
</reference>
<dbReference type="AlphaFoldDB" id="A0A392UJ49"/>
<keyword evidence="1" id="KW-0472">Membrane</keyword>
<name>A0A392UJ49_9FABA</name>
<keyword evidence="1" id="KW-1133">Transmembrane helix</keyword>